<evidence type="ECO:0000256" key="1">
    <source>
        <dbReference type="ARBA" id="ARBA00022676"/>
    </source>
</evidence>
<dbReference type="RefSeq" id="WP_048039038.1">
    <property type="nucleotide sequence ID" value="NZ_JJPR01000047.1"/>
</dbReference>
<reference evidence="7 8" key="1">
    <citation type="journal article" date="2015" name="ISME J.">
        <title>Genomic and phenotypic differentiation among Methanosarcina mazei populations from Columbia River sediment.</title>
        <authorList>
            <person name="Youngblut N.D."/>
            <person name="Wirth J.S."/>
            <person name="Henriksen J.R."/>
            <person name="Smith M."/>
            <person name="Simon H."/>
            <person name="Metcalf W.W."/>
            <person name="Whitaker R.J."/>
        </authorList>
    </citation>
    <scope>NUCLEOTIDE SEQUENCE [LARGE SCALE GENOMIC DNA]</scope>
    <source>
        <strain evidence="4 9">3.H.A.2.6</strain>
        <strain evidence="5 8">3.H.A.2.8</strain>
        <strain evidence="6 7">3.H.M.2.7</strain>
    </source>
</reference>
<dbReference type="Proteomes" id="UP000034387">
    <property type="component" value="Unassembled WGS sequence"/>
</dbReference>
<evidence type="ECO:0000313" key="9">
    <source>
        <dbReference type="Proteomes" id="UP000034950"/>
    </source>
</evidence>
<dbReference type="PATRIC" id="fig|2209.44.peg.2148"/>
<protein>
    <submittedName>
        <fullName evidence="6">Glycosyl transferase</fullName>
    </submittedName>
</protein>
<dbReference type="GO" id="GO:0016757">
    <property type="term" value="F:glycosyltransferase activity"/>
    <property type="evidence" value="ECO:0007669"/>
    <property type="project" value="UniProtKB-KW"/>
</dbReference>
<dbReference type="InterPro" id="IPR001173">
    <property type="entry name" value="Glyco_trans_2-like"/>
</dbReference>
<dbReference type="PANTHER" id="PTHR43630:SF1">
    <property type="entry name" value="POLY-BETA-1,6-N-ACETYL-D-GLUCOSAMINE SYNTHASE"/>
    <property type="match status" value="1"/>
</dbReference>
<evidence type="ECO:0000313" key="5">
    <source>
        <dbReference type="EMBL" id="KKG89018.1"/>
    </source>
</evidence>
<dbReference type="PANTHER" id="PTHR43630">
    <property type="entry name" value="POLY-BETA-1,6-N-ACETYL-D-GLUCOSAMINE SYNTHASE"/>
    <property type="match status" value="1"/>
</dbReference>
<evidence type="ECO:0000259" key="3">
    <source>
        <dbReference type="Pfam" id="PF00535"/>
    </source>
</evidence>
<keyword evidence="2 6" id="KW-0808">Transferase</keyword>
<dbReference type="InterPro" id="IPR029044">
    <property type="entry name" value="Nucleotide-diphossugar_trans"/>
</dbReference>
<feature type="domain" description="Glycosyltransferase 2-like" evidence="3">
    <location>
        <begin position="6"/>
        <end position="146"/>
    </location>
</feature>
<gene>
    <name evidence="6" type="ORF">DU42_03870</name>
    <name evidence="4" type="ORF">DU57_09860</name>
    <name evidence="5" type="ORF">DU59_04725</name>
</gene>
<evidence type="ECO:0000313" key="7">
    <source>
        <dbReference type="Proteomes" id="UP000034387"/>
    </source>
</evidence>
<organism evidence="6 7">
    <name type="scientific">Methanosarcina mazei</name>
    <name type="common">Methanosarcina frisia</name>
    <dbReference type="NCBI Taxonomy" id="2209"/>
    <lineage>
        <taxon>Archaea</taxon>
        <taxon>Methanobacteriati</taxon>
        <taxon>Methanobacteriota</taxon>
        <taxon>Stenosarchaea group</taxon>
        <taxon>Methanomicrobia</taxon>
        <taxon>Methanosarcinales</taxon>
        <taxon>Methanosarcinaceae</taxon>
        <taxon>Methanosarcina</taxon>
    </lineage>
</organism>
<evidence type="ECO:0000313" key="6">
    <source>
        <dbReference type="EMBL" id="KKH06667.1"/>
    </source>
</evidence>
<dbReference type="EMBL" id="JJPX01000148">
    <property type="protein sequence ID" value="KKH06667.1"/>
    <property type="molecule type" value="Genomic_DNA"/>
</dbReference>
<dbReference type="Proteomes" id="UP000034950">
    <property type="component" value="Unassembled WGS sequence"/>
</dbReference>
<accession>A0A0F8JZ05</accession>
<dbReference type="EMBL" id="JJPS01000132">
    <property type="protein sequence ID" value="KKG89018.1"/>
    <property type="molecule type" value="Genomic_DNA"/>
</dbReference>
<keyword evidence="1" id="KW-0328">Glycosyltransferase</keyword>
<dbReference type="Pfam" id="PF00535">
    <property type="entry name" value="Glycos_transf_2"/>
    <property type="match status" value="1"/>
</dbReference>
<evidence type="ECO:0000313" key="4">
    <source>
        <dbReference type="EMBL" id="KKG88561.1"/>
    </source>
</evidence>
<dbReference type="Gene3D" id="3.90.550.10">
    <property type="entry name" value="Spore Coat Polysaccharide Biosynthesis Protein SpsA, Chain A"/>
    <property type="match status" value="1"/>
</dbReference>
<dbReference type="SUPFAM" id="SSF53448">
    <property type="entry name" value="Nucleotide-diphospho-sugar transferases"/>
    <property type="match status" value="1"/>
</dbReference>
<dbReference type="AlphaFoldDB" id="A0A0F8JZ05"/>
<dbReference type="Proteomes" id="UP000034409">
    <property type="component" value="Unassembled WGS sequence"/>
</dbReference>
<dbReference type="EMBL" id="JJPR01000047">
    <property type="protein sequence ID" value="KKG88561.1"/>
    <property type="molecule type" value="Genomic_DNA"/>
</dbReference>
<sequence length="294" mass="34228">MKSYIIVTPCKNEEDNILQLADSIINQTILPKRWIIIDDGSTDSTPELLKSLTSKYNWIHVQVLTNQKRDLSFHYAEIVNNGLNFALHISKESEFTCDFLGLIDADMILSLDFFEKIITEFENNLKLGIASGTVTYIVKGKRIIEKGRDNLPIGGLRVWNKKCFLDTGGFPISYSADSVSNVLALLHGWEIARFSHIQGIQTRETSSAEGLWRGYKTKGKSDYYRDYHPIYIIFKFFKYSFNFPYYLGFPYFYGYIVGIVKMNTKFEDVNVRKYYRNKHLEVINYYVNKVRSRL</sequence>
<evidence type="ECO:0000313" key="8">
    <source>
        <dbReference type="Proteomes" id="UP000034409"/>
    </source>
</evidence>
<evidence type="ECO:0000256" key="2">
    <source>
        <dbReference type="ARBA" id="ARBA00022679"/>
    </source>
</evidence>
<name>A0A0F8JZ05_METMZ</name>
<comment type="caution">
    <text evidence="6">The sequence shown here is derived from an EMBL/GenBank/DDBJ whole genome shotgun (WGS) entry which is preliminary data.</text>
</comment>
<proteinExistence type="predicted"/>
<dbReference type="CDD" id="cd00761">
    <property type="entry name" value="Glyco_tranf_GTA_type"/>
    <property type="match status" value="1"/>
</dbReference>